<keyword evidence="2" id="KW-1185">Reference proteome</keyword>
<dbReference type="AlphaFoldDB" id="A0A3M7T6W9"/>
<protein>
    <submittedName>
        <fullName evidence="1">Uncharacterized protein</fullName>
    </submittedName>
</protein>
<evidence type="ECO:0000313" key="2">
    <source>
        <dbReference type="Proteomes" id="UP000276133"/>
    </source>
</evidence>
<proteinExistence type="predicted"/>
<gene>
    <name evidence="1" type="ORF">BpHYR1_045975</name>
</gene>
<sequence>MVSASAGFSAEYVYVAYNMYSTNVNITSGDEDKSPKRLIKVLLGGSNVYSACNGYLTSVS</sequence>
<comment type="caution">
    <text evidence="1">The sequence shown here is derived from an EMBL/GenBank/DDBJ whole genome shotgun (WGS) entry which is preliminary data.</text>
</comment>
<name>A0A3M7T6W9_BRAPC</name>
<organism evidence="1 2">
    <name type="scientific">Brachionus plicatilis</name>
    <name type="common">Marine rotifer</name>
    <name type="synonym">Brachionus muelleri</name>
    <dbReference type="NCBI Taxonomy" id="10195"/>
    <lineage>
        <taxon>Eukaryota</taxon>
        <taxon>Metazoa</taxon>
        <taxon>Spiralia</taxon>
        <taxon>Gnathifera</taxon>
        <taxon>Rotifera</taxon>
        <taxon>Eurotatoria</taxon>
        <taxon>Monogononta</taxon>
        <taxon>Pseudotrocha</taxon>
        <taxon>Ploima</taxon>
        <taxon>Brachionidae</taxon>
        <taxon>Brachionus</taxon>
    </lineage>
</organism>
<accession>A0A3M7T6W9</accession>
<dbReference type="Proteomes" id="UP000276133">
    <property type="component" value="Unassembled WGS sequence"/>
</dbReference>
<evidence type="ECO:0000313" key="1">
    <source>
        <dbReference type="EMBL" id="RNA43711.1"/>
    </source>
</evidence>
<reference evidence="1 2" key="1">
    <citation type="journal article" date="2018" name="Sci. Rep.">
        <title>Genomic signatures of local adaptation to the degree of environmental predictability in rotifers.</title>
        <authorList>
            <person name="Franch-Gras L."/>
            <person name="Hahn C."/>
            <person name="Garcia-Roger E.M."/>
            <person name="Carmona M.J."/>
            <person name="Serra M."/>
            <person name="Gomez A."/>
        </authorList>
    </citation>
    <scope>NUCLEOTIDE SEQUENCE [LARGE SCALE GENOMIC DNA]</scope>
    <source>
        <strain evidence="1">HYR1</strain>
    </source>
</reference>
<dbReference type="EMBL" id="REGN01000185">
    <property type="protein sequence ID" value="RNA43711.1"/>
    <property type="molecule type" value="Genomic_DNA"/>
</dbReference>